<feature type="domain" description="NB-ARC" evidence="8">
    <location>
        <begin position="154"/>
        <end position="317"/>
    </location>
</feature>
<feature type="domain" description="Disease resistance protein winged helix" evidence="9">
    <location>
        <begin position="407"/>
        <end position="476"/>
    </location>
</feature>
<dbReference type="Gene3D" id="1.10.10.10">
    <property type="entry name" value="Winged helix-like DNA-binding domain superfamily/Winged helix DNA-binding domain"/>
    <property type="match status" value="1"/>
</dbReference>
<evidence type="ECO:0000256" key="7">
    <source>
        <dbReference type="SAM" id="Coils"/>
    </source>
</evidence>
<dbReference type="InterPro" id="IPR036388">
    <property type="entry name" value="WH-like_DNA-bd_sf"/>
</dbReference>
<dbReference type="InterPro" id="IPR002182">
    <property type="entry name" value="NB-ARC"/>
</dbReference>
<dbReference type="PRINTS" id="PR00364">
    <property type="entry name" value="DISEASERSIST"/>
</dbReference>
<dbReference type="SUPFAM" id="SSF52540">
    <property type="entry name" value="P-loop containing nucleoside triphosphate hydrolases"/>
    <property type="match status" value="1"/>
</dbReference>
<feature type="coiled-coil region" evidence="7">
    <location>
        <begin position="33"/>
        <end position="103"/>
    </location>
</feature>
<evidence type="ECO:0000256" key="2">
    <source>
        <dbReference type="ARBA" id="ARBA00022614"/>
    </source>
</evidence>
<keyword evidence="6" id="KW-0067">ATP-binding</keyword>
<evidence type="ECO:0000256" key="6">
    <source>
        <dbReference type="ARBA" id="ARBA00022840"/>
    </source>
</evidence>
<evidence type="ECO:0000259" key="9">
    <source>
        <dbReference type="Pfam" id="PF23559"/>
    </source>
</evidence>
<reference evidence="11" key="1">
    <citation type="journal article" date="2020" name="Nat. Commun.">
        <title>Genome assembly of wild tea tree DASZ reveals pedigree and selection history of tea varieties.</title>
        <authorList>
            <person name="Zhang W."/>
            <person name="Zhang Y."/>
            <person name="Qiu H."/>
            <person name="Guo Y."/>
            <person name="Wan H."/>
            <person name="Zhang X."/>
            <person name="Scossa F."/>
            <person name="Alseekh S."/>
            <person name="Zhang Q."/>
            <person name="Wang P."/>
            <person name="Xu L."/>
            <person name="Schmidt M.H."/>
            <person name="Jia X."/>
            <person name="Li D."/>
            <person name="Zhu A."/>
            <person name="Guo F."/>
            <person name="Chen W."/>
            <person name="Ni D."/>
            <person name="Usadel B."/>
            <person name="Fernie A.R."/>
            <person name="Wen W."/>
        </authorList>
    </citation>
    <scope>NUCLEOTIDE SEQUENCE [LARGE SCALE GENOMIC DNA]</scope>
    <source>
        <strain evidence="11">cv. G240</strain>
    </source>
</reference>
<dbReference type="SMART" id="SM00369">
    <property type="entry name" value="LRR_TYP"/>
    <property type="match status" value="3"/>
</dbReference>
<dbReference type="SUPFAM" id="SSF52058">
    <property type="entry name" value="L domain-like"/>
    <property type="match status" value="1"/>
</dbReference>
<dbReference type="Gene3D" id="3.40.50.300">
    <property type="entry name" value="P-loop containing nucleotide triphosphate hydrolases"/>
    <property type="match status" value="1"/>
</dbReference>
<gene>
    <name evidence="10" type="ORF">HYC85_025733</name>
</gene>
<dbReference type="GO" id="GO:0005524">
    <property type="term" value="F:ATP binding"/>
    <property type="evidence" value="ECO:0007669"/>
    <property type="project" value="UniProtKB-KW"/>
</dbReference>
<dbReference type="InterPro" id="IPR042197">
    <property type="entry name" value="Apaf_helical"/>
</dbReference>
<comment type="caution">
    <text evidence="10">The sequence shown here is derived from an EMBL/GenBank/DDBJ whole genome shotgun (WGS) entry which is preliminary data.</text>
</comment>
<dbReference type="GO" id="GO:0051607">
    <property type="term" value="P:defense response to virus"/>
    <property type="evidence" value="ECO:0007669"/>
    <property type="project" value="UniProtKB-ARBA"/>
</dbReference>
<dbReference type="InterPro" id="IPR050905">
    <property type="entry name" value="Plant_NBS-LRR"/>
</dbReference>
<accession>A0A7J7GCF7</accession>
<reference evidence="10 11" key="2">
    <citation type="submission" date="2020-07" db="EMBL/GenBank/DDBJ databases">
        <title>Genome assembly of wild tea tree DASZ reveals pedigree and selection history of tea varieties.</title>
        <authorList>
            <person name="Zhang W."/>
        </authorList>
    </citation>
    <scope>NUCLEOTIDE SEQUENCE [LARGE SCALE GENOMIC DNA]</scope>
    <source>
        <strain evidence="11">cv. G240</strain>
        <tissue evidence="10">Leaf</tissue>
    </source>
</reference>
<dbReference type="FunFam" id="1.10.10.10:FF:000322">
    <property type="entry name" value="Probable disease resistance protein At1g63360"/>
    <property type="match status" value="1"/>
</dbReference>
<dbReference type="Pfam" id="PF23559">
    <property type="entry name" value="WHD_DRP"/>
    <property type="match status" value="1"/>
</dbReference>
<dbReference type="InterPro" id="IPR001611">
    <property type="entry name" value="Leu-rich_rpt"/>
</dbReference>
<dbReference type="Gene3D" id="1.10.8.430">
    <property type="entry name" value="Helical domain of apoptotic protease-activating factors"/>
    <property type="match status" value="1"/>
</dbReference>
<organism evidence="10 11">
    <name type="scientific">Camellia sinensis</name>
    <name type="common">Tea plant</name>
    <name type="synonym">Thea sinensis</name>
    <dbReference type="NCBI Taxonomy" id="4442"/>
    <lineage>
        <taxon>Eukaryota</taxon>
        <taxon>Viridiplantae</taxon>
        <taxon>Streptophyta</taxon>
        <taxon>Embryophyta</taxon>
        <taxon>Tracheophyta</taxon>
        <taxon>Spermatophyta</taxon>
        <taxon>Magnoliopsida</taxon>
        <taxon>eudicotyledons</taxon>
        <taxon>Gunneridae</taxon>
        <taxon>Pentapetalae</taxon>
        <taxon>asterids</taxon>
        <taxon>Ericales</taxon>
        <taxon>Theaceae</taxon>
        <taxon>Camellia</taxon>
    </lineage>
</organism>
<keyword evidence="11" id="KW-1185">Reference proteome</keyword>
<dbReference type="PANTHER" id="PTHR33463:SF187">
    <property type="entry name" value="AND NB-ARC DOMAIN DISEASE RESISTANCE PROTEIN, PUTATIVE-RELATED"/>
    <property type="match status" value="1"/>
</dbReference>
<comment type="similarity">
    <text evidence="1">Belongs to the disease resistance NB-LRR family.</text>
</comment>
<evidence type="ECO:0008006" key="12">
    <source>
        <dbReference type="Google" id="ProtNLM"/>
    </source>
</evidence>
<dbReference type="Gene3D" id="3.80.10.10">
    <property type="entry name" value="Ribonuclease Inhibitor"/>
    <property type="match status" value="2"/>
</dbReference>
<dbReference type="Pfam" id="PF13855">
    <property type="entry name" value="LRR_8"/>
    <property type="match status" value="1"/>
</dbReference>
<keyword evidence="5" id="KW-0611">Plant defense</keyword>
<dbReference type="Pfam" id="PF00931">
    <property type="entry name" value="NB-ARC"/>
    <property type="match status" value="1"/>
</dbReference>
<proteinExistence type="inferred from homology"/>
<evidence type="ECO:0000313" key="10">
    <source>
        <dbReference type="EMBL" id="KAF5938227.1"/>
    </source>
</evidence>
<dbReference type="GO" id="GO:0043531">
    <property type="term" value="F:ADP binding"/>
    <property type="evidence" value="ECO:0007669"/>
    <property type="project" value="InterPro"/>
</dbReference>
<evidence type="ECO:0000313" key="11">
    <source>
        <dbReference type="Proteomes" id="UP000593564"/>
    </source>
</evidence>
<dbReference type="InterPro" id="IPR032675">
    <property type="entry name" value="LRR_dom_sf"/>
</dbReference>
<evidence type="ECO:0000256" key="3">
    <source>
        <dbReference type="ARBA" id="ARBA00022737"/>
    </source>
</evidence>
<evidence type="ECO:0000256" key="5">
    <source>
        <dbReference type="ARBA" id="ARBA00022821"/>
    </source>
</evidence>
<keyword evidence="2" id="KW-0433">Leucine-rich repeat</keyword>
<dbReference type="PANTHER" id="PTHR33463">
    <property type="entry name" value="NB-ARC DOMAIN-CONTAINING PROTEIN-RELATED"/>
    <property type="match status" value="1"/>
</dbReference>
<evidence type="ECO:0000256" key="1">
    <source>
        <dbReference type="ARBA" id="ARBA00008894"/>
    </source>
</evidence>
<keyword evidence="7" id="KW-0175">Coiled coil</keyword>
<sequence length="1060" mass="120852">MRHVASRVYSDIEESNLRRCPRSAIGMELWRKLSGQEEKMKTLGNNFEALESQAADVKTEVEGAELQTGKKRKYEVENWLRNVERMKNEVQNLEQEVRERKISLLLLGNRVDKLNAEIALLRKLCSFQGGLLLDVCATRGESLLATELIGQTVQQNLKKIWAHLMDDSEKIRIGICGMGGVGKTSQAVNIYNKLIENSKTSHHVFWCTVSKDHDYSIGKLQSDIAKCLKLDLSNEKDEKKRAAKLSQAFARRDKCVLFLDDVWDKIDLHRVGIPNGCKLILTTRSVDVCHKVGCKELKVEPLSKEEAWNLFWKKLCNGEDTTLSPEVIDIAKSVAAKCDGLPLGIITMAGSMRGVDDIREWRNVFEELKELTMGHEDMERDVLLSLEHSYSRLNDMKLKHCFLYCALYPEDWMIARNELIRYFIAERLIGRSKSLIRKFDKGHTILNKLGRSCLLEHYGDDKYAHVKMHDLIRDMALKIIEMNHHRVMVKAGVGLKEIPDQQEWAGNLEKVSLMCNNIKEIPCGQSPRCPSLSTLILKHNQLKSIASSFFKHMHALQVLDLSDNSEIKVLPNSVSDLVKLTGLLLARCTSLTYVPPLGKLRALEELDLSFTGIEEVPQGVGMLVNLKNLNMEGTEKLEKIPCGTLSKLSHLQCLGLQCRLRPVKIQAEELEELTKLEEFNVHLDDVHSFNRIVKFLQHQEVPLGKYFLQLGDSNFEYFECKSYSKAISWMGEYYITKGREEDVSFLPYDLEALTISDQWFTSDYFCDVFPSFWGNARHLQFCAINNCRGIEGILSACSSSTSLSSPRNEEEIEVDDDQIQESHNAPFQSVEILMLSHLQDLRGLITSRKLGRLGFGVTAPHGTFSNLRKLGISFCDKMNSVFTPGLQLPHLEEITVKFCDEIKDIFDHEGVGTISSRNSHDNLTKLHKVWLSSSLLEFESICQGMGIRFFRNNHNMPFILPKLKKLQLESLPKLESICEGMMVCSSIEEIHVSRCPKLKRLPFVLPLDNNGQASAPMTLKEINVHRDWWESLEWGPPNVKAVLQPFLRFDKIWEVKTIGQ</sequence>
<dbReference type="EMBL" id="JACBKZ010000012">
    <property type="protein sequence ID" value="KAF5938227.1"/>
    <property type="molecule type" value="Genomic_DNA"/>
</dbReference>
<dbReference type="FunFam" id="3.40.50.300:FF:001091">
    <property type="entry name" value="Probable disease resistance protein At1g61300"/>
    <property type="match status" value="1"/>
</dbReference>
<dbReference type="AlphaFoldDB" id="A0A7J7GCF7"/>
<dbReference type="InterPro" id="IPR003591">
    <property type="entry name" value="Leu-rich_rpt_typical-subtyp"/>
</dbReference>
<dbReference type="InterPro" id="IPR058922">
    <property type="entry name" value="WHD_DRP"/>
</dbReference>
<dbReference type="InterPro" id="IPR027417">
    <property type="entry name" value="P-loop_NTPase"/>
</dbReference>
<keyword evidence="4" id="KW-0547">Nucleotide-binding</keyword>
<evidence type="ECO:0000259" key="8">
    <source>
        <dbReference type="Pfam" id="PF00931"/>
    </source>
</evidence>
<name>A0A7J7GCF7_CAMSI</name>
<dbReference type="Proteomes" id="UP000593564">
    <property type="component" value="Unassembled WGS sequence"/>
</dbReference>
<keyword evidence="3" id="KW-0677">Repeat</keyword>
<protein>
    <recommendedName>
        <fullName evidence="12">NB-ARC domain-containing protein</fullName>
    </recommendedName>
</protein>
<evidence type="ECO:0000256" key="4">
    <source>
        <dbReference type="ARBA" id="ARBA00022741"/>
    </source>
</evidence>